<gene>
    <name evidence="6" type="ORF">H9791_09260</name>
</gene>
<name>A0A9E2KGZ9_9BACE</name>
<dbReference type="Pfam" id="PF00037">
    <property type="entry name" value="Fer4"/>
    <property type="match status" value="1"/>
</dbReference>
<dbReference type="SUPFAM" id="SSF52218">
    <property type="entry name" value="Flavoproteins"/>
    <property type="match status" value="1"/>
</dbReference>
<dbReference type="Gene3D" id="3.30.70.20">
    <property type="match status" value="1"/>
</dbReference>
<evidence type="ECO:0000256" key="1">
    <source>
        <dbReference type="ARBA" id="ARBA00022485"/>
    </source>
</evidence>
<protein>
    <submittedName>
        <fullName evidence="6">4Fe-4S binding protein</fullName>
    </submittedName>
</protein>
<feature type="domain" description="4Fe-4S ferredoxin-type" evidence="5">
    <location>
        <begin position="182"/>
        <end position="211"/>
    </location>
</feature>
<evidence type="ECO:0000256" key="3">
    <source>
        <dbReference type="ARBA" id="ARBA00023004"/>
    </source>
</evidence>
<dbReference type="InterPro" id="IPR050157">
    <property type="entry name" value="PSI_iron-sulfur_center"/>
</dbReference>
<dbReference type="InterPro" id="IPR029039">
    <property type="entry name" value="Flavoprotein-like_sf"/>
</dbReference>
<dbReference type="Proteomes" id="UP000824236">
    <property type="component" value="Unassembled WGS sequence"/>
</dbReference>
<evidence type="ECO:0000256" key="2">
    <source>
        <dbReference type="ARBA" id="ARBA00022723"/>
    </source>
</evidence>
<dbReference type="SUPFAM" id="SSF54862">
    <property type="entry name" value="4Fe-4S ferredoxins"/>
    <property type="match status" value="1"/>
</dbReference>
<dbReference type="PANTHER" id="PTHR24960:SF80">
    <property type="entry name" value="FERREDOXIN"/>
    <property type="match status" value="1"/>
</dbReference>
<evidence type="ECO:0000259" key="5">
    <source>
        <dbReference type="PROSITE" id="PS51379"/>
    </source>
</evidence>
<dbReference type="AlphaFoldDB" id="A0A9E2KGZ9"/>
<dbReference type="PROSITE" id="PS51379">
    <property type="entry name" value="4FE4S_FER_2"/>
    <property type="match status" value="2"/>
</dbReference>
<proteinExistence type="predicted"/>
<dbReference type="GO" id="GO:0051539">
    <property type="term" value="F:4 iron, 4 sulfur cluster binding"/>
    <property type="evidence" value="ECO:0007669"/>
    <property type="project" value="UniProtKB-KW"/>
</dbReference>
<dbReference type="PANTHER" id="PTHR24960">
    <property type="entry name" value="PHOTOSYSTEM I IRON-SULFUR CENTER-RELATED"/>
    <property type="match status" value="1"/>
</dbReference>
<evidence type="ECO:0000313" key="6">
    <source>
        <dbReference type="EMBL" id="MBU3814673.1"/>
    </source>
</evidence>
<dbReference type="EMBL" id="JAHLFO010000124">
    <property type="protein sequence ID" value="MBU3814673.1"/>
    <property type="molecule type" value="Genomic_DNA"/>
</dbReference>
<keyword evidence="3" id="KW-0408">Iron</keyword>
<feature type="domain" description="4Fe-4S ferredoxin-type" evidence="5">
    <location>
        <begin position="212"/>
        <end position="237"/>
    </location>
</feature>
<keyword evidence="4" id="KW-0411">Iron-sulfur</keyword>
<organism evidence="6 7">
    <name type="scientific">Candidatus Bacteroides intestinipullorum</name>
    <dbReference type="NCBI Taxonomy" id="2838471"/>
    <lineage>
        <taxon>Bacteria</taxon>
        <taxon>Pseudomonadati</taxon>
        <taxon>Bacteroidota</taxon>
        <taxon>Bacteroidia</taxon>
        <taxon>Bacteroidales</taxon>
        <taxon>Bacteroidaceae</taxon>
        <taxon>Bacteroides</taxon>
    </lineage>
</organism>
<comment type="caution">
    <text evidence="6">The sequence shown here is derived from an EMBL/GenBank/DDBJ whole genome shotgun (WGS) entry which is preliminary data.</text>
</comment>
<keyword evidence="2" id="KW-0479">Metal-binding</keyword>
<dbReference type="Gene3D" id="3.40.50.360">
    <property type="match status" value="1"/>
</dbReference>
<accession>A0A9E2KGZ9</accession>
<dbReference type="InterPro" id="IPR017900">
    <property type="entry name" value="4Fe4S_Fe_S_CS"/>
</dbReference>
<dbReference type="PROSITE" id="PS00198">
    <property type="entry name" value="4FE4S_FER_1"/>
    <property type="match status" value="1"/>
</dbReference>
<dbReference type="InterPro" id="IPR017896">
    <property type="entry name" value="4Fe4S_Fe-S-bd"/>
</dbReference>
<reference evidence="6" key="1">
    <citation type="journal article" date="2021" name="PeerJ">
        <title>Extensive microbial diversity within the chicken gut microbiome revealed by metagenomics and culture.</title>
        <authorList>
            <person name="Gilroy R."/>
            <person name="Ravi A."/>
            <person name="Getino M."/>
            <person name="Pursley I."/>
            <person name="Horton D.L."/>
            <person name="Alikhan N.F."/>
            <person name="Baker D."/>
            <person name="Gharbi K."/>
            <person name="Hall N."/>
            <person name="Watson M."/>
            <person name="Adriaenssens E.M."/>
            <person name="Foster-Nyarko E."/>
            <person name="Jarju S."/>
            <person name="Secka A."/>
            <person name="Antonio M."/>
            <person name="Oren A."/>
            <person name="Chaudhuri R.R."/>
            <person name="La Ragione R."/>
            <person name="Hildebrand F."/>
            <person name="Pallen M.J."/>
        </authorList>
    </citation>
    <scope>NUCLEOTIDE SEQUENCE</scope>
    <source>
        <strain evidence="6">B3-3758</strain>
    </source>
</reference>
<sequence>MKSVSMYFSPTGGGEKIAKAIRRGMGESLDEGTVPYIFVVPVYGGHMPAIAKEHFADVHATDDRPAVLAVVYGNRAFEHALTDLETFVRERGFCPIAAGAFVCEHSYSTAETPIADGRPDAADLQAAEDFGRQVRAKLLAGNRTPIHAADLQDEPSPEASVKKFVAFVQSFRAQQASAPQKAVPTLDKDLCTGCGTCVSVCPAKAIQDDLSIDAARCINCCACVKGCPAQARSFQTPFAKPLSECFSQRKSPQWIL</sequence>
<keyword evidence="1" id="KW-0004">4Fe-4S</keyword>
<dbReference type="GO" id="GO:0046872">
    <property type="term" value="F:metal ion binding"/>
    <property type="evidence" value="ECO:0007669"/>
    <property type="project" value="UniProtKB-KW"/>
</dbReference>
<reference evidence="6" key="2">
    <citation type="submission" date="2021-04" db="EMBL/GenBank/DDBJ databases">
        <authorList>
            <person name="Gilroy R."/>
        </authorList>
    </citation>
    <scope>NUCLEOTIDE SEQUENCE</scope>
    <source>
        <strain evidence="6">B3-3758</strain>
    </source>
</reference>
<evidence type="ECO:0000256" key="4">
    <source>
        <dbReference type="ARBA" id="ARBA00023014"/>
    </source>
</evidence>
<evidence type="ECO:0000313" key="7">
    <source>
        <dbReference type="Proteomes" id="UP000824236"/>
    </source>
</evidence>